<dbReference type="Proteomes" id="UP000639274">
    <property type="component" value="Chromosome"/>
</dbReference>
<dbReference type="EMBL" id="CP071518">
    <property type="protein sequence ID" value="QSX77130.1"/>
    <property type="molecule type" value="Genomic_DNA"/>
</dbReference>
<dbReference type="KEGG" id="lsf:I8J32_009955"/>
<dbReference type="RefSeq" id="WP_200611606.1">
    <property type="nucleotide sequence ID" value="NZ_CP071518.1"/>
</dbReference>
<name>A0A974XYD3_9GAMM</name>
<evidence type="ECO:0000313" key="3">
    <source>
        <dbReference type="Proteomes" id="UP000639274"/>
    </source>
</evidence>
<accession>A0A974XYD3</accession>
<proteinExistence type="predicted"/>
<evidence type="ECO:0000313" key="2">
    <source>
        <dbReference type="EMBL" id="QSX77130.1"/>
    </source>
</evidence>
<organism evidence="2 3">
    <name type="scientific">Agrilutibacter solisilvae</name>
    <dbReference type="NCBI Taxonomy" id="2763317"/>
    <lineage>
        <taxon>Bacteria</taxon>
        <taxon>Pseudomonadati</taxon>
        <taxon>Pseudomonadota</taxon>
        <taxon>Gammaproteobacteria</taxon>
        <taxon>Lysobacterales</taxon>
        <taxon>Lysobacteraceae</taxon>
        <taxon>Agrilutibacter</taxon>
    </lineage>
</organism>
<evidence type="ECO:0000256" key="1">
    <source>
        <dbReference type="SAM" id="MobiDB-lite"/>
    </source>
</evidence>
<dbReference type="AlphaFoldDB" id="A0A974XYD3"/>
<sequence length="133" mass="14128">MAPHDAPGYVVYFFDQALEALGEPIKPYLQEGNCVLCREVDTAGSLVEMTLDARTPDGTQVKVELMVPTQMVRMIVSAHGDEKFGFHPRIPIAPTSPLPPVGPTAAPADAPSQAVPAAQDSPTQTPTQTPPKP</sequence>
<feature type="region of interest" description="Disordered" evidence="1">
    <location>
        <begin position="86"/>
        <end position="133"/>
    </location>
</feature>
<gene>
    <name evidence="2" type="ORF">I8J32_009955</name>
</gene>
<protein>
    <submittedName>
        <fullName evidence="2">Uncharacterized protein</fullName>
    </submittedName>
</protein>
<reference evidence="2 3" key="1">
    <citation type="submission" date="2021-03" db="EMBL/GenBank/DDBJ databases">
        <title>Lysobacter sp. nov. isolated from soil of gangwondo yeongwol, south Korea.</title>
        <authorList>
            <person name="Kim K.R."/>
            <person name="Kim K.H."/>
            <person name="Jeon C.O."/>
        </authorList>
    </citation>
    <scope>NUCLEOTIDE SEQUENCE [LARGE SCALE GENOMIC DNA]</scope>
    <source>
        <strain evidence="2 3">R19</strain>
    </source>
</reference>
<keyword evidence="3" id="KW-1185">Reference proteome</keyword>